<proteinExistence type="predicted"/>
<protein>
    <submittedName>
        <fullName evidence="2">TD and POZ domain-containing protein 4</fullName>
    </submittedName>
</protein>
<dbReference type="PANTHER" id="PTHR26379:SF524">
    <property type="entry name" value="MATH DOMAIN-CONTAINING PROTEIN"/>
    <property type="match status" value="1"/>
</dbReference>
<dbReference type="PROSITE" id="PS50144">
    <property type="entry name" value="MATH"/>
    <property type="match status" value="1"/>
</dbReference>
<dbReference type="InterPro" id="IPR008974">
    <property type="entry name" value="TRAF-like"/>
</dbReference>
<dbReference type="Gene3D" id="2.60.210.10">
    <property type="entry name" value="Apoptosis, Tumor Necrosis Factor Receptor Associated Protein 2, Chain A"/>
    <property type="match status" value="1"/>
</dbReference>
<dbReference type="CDD" id="cd00121">
    <property type="entry name" value="MATH"/>
    <property type="match status" value="1"/>
</dbReference>
<accession>M8B4P6</accession>
<dbReference type="SUPFAM" id="SSF49599">
    <property type="entry name" value="TRAF domain-like"/>
    <property type="match status" value="1"/>
</dbReference>
<dbReference type="Gene3D" id="3.30.710.10">
    <property type="entry name" value="Potassium Channel Kv1.1, Chain A"/>
    <property type="match status" value="1"/>
</dbReference>
<dbReference type="PANTHER" id="PTHR26379">
    <property type="entry name" value="BTB/POZ AND MATH DOMAIN-CONTAINING PROTEIN 1"/>
    <property type="match status" value="1"/>
</dbReference>
<dbReference type="InterPro" id="IPR000210">
    <property type="entry name" value="BTB/POZ_dom"/>
</dbReference>
<dbReference type="PROSITE" id="PS50097">
    <property type="entry name" value="BTB"/>
    <property type="match status" value="1"/>
</dbReference>
<dbReference type="GO" id="GO:0016567">
    <property type="term" value="P:protein ubiquitination"/>
    <property type="evidence" value="ECO:0007669"/>
    <property type="project" value="InterPro"/>
</dbReference>
<dbReference type="SMART" id="SM00225">
    <property type="entry name" value="BTB"/>
    <property type="match status" value="1"/>
</dbReference>
<dbReference type="SUPFAM" id="SSF54695">
    <property type="entry name" value="POZ domain"/>
    <property type="match status" value="1"/>
</dbReference>
<reference evidence="2" key="1">
    <citation type="submission" date="2015-06" db="UniProtKB">
        <authorList>
            <consortium name="EnsemblPlants"/>
        </authorList>
    </citation>
    <scope>IDENTIFICATION</scope>
</reference>
<dbReference type="InterPro" id="IPR002083">
    <property type="entry name" value="MATH/TRAF_dom"/>
</dbReference>
<evidence type="ECO:0000256" key="1">
    <source>
        <dbReference type="ARBA" id="ARBA00004906"/>
    </source>
</evidence>
<dbReference type="InterPro" id="IPR045005">
    <property type="entry name" value="BPM1-6"/>
</dbReference>
<name>M8B4P6_AEGTA</name>
<dbReference type="Pfam" id="PF22486">
    <property type="entry name" value="MATH_2"/>
    <property type="match status" value="1"/>
</dbReference>
<dbReference type="Pfam" id="PF00651">
    <property type="entry name" value="BTB"/>
    <property type="match status" value="1"/>
</dbReference>
<comment type="pathway">
    <text evidence="1">Protein modification; protein ubiquitination.</text>
</comment>
<evidence type="ECO:0000313" key="2">
    <source>
        <dbReference type="EnsemblPlants" id="EMT08580"/>
    </source>
</evidence>
<organism evidence="2">
    <name type="scientific">Aegilops tauschii</name>
    <name type="common">Tausch's goatgrass</name>
    <name type="synonym">Aegilops squarrosa</name>
    <dbReference type="NCBI Taxonomy" id="37682"/>
    <lineage>
        <taxon>Eukaryota</taxon>
        <taxon>Viridiplantae</taxon>
        <taxon>Streptophyta</taxon>
        <taxon>Embryophyta</taxon>
        <taxon>Tracheophyta</taxon>
        <taxon>Spermatophyta</taxon>
        <taxon>Magnoliopsida</taxon>
        <taxon>Liliopsida</taxon>
        <taxon>Poales</taxon>
        <taxon>Poaceae</taxon>
        <taxon>BOP clade</taxon>
        <taxon>Pooideae</taxon>
        <taxon>Triticodae</taxon>
        <taxon>Triticeae</taxon>
        <taxon>Triticinae</taxon>
        <taxon>Aegilops</taxon>
    </lineage>
</organism>
<dbReference type="InterPro" id="IPR011333">
    <property type="entry name" value="SKP1/BTB/POZ_sf"/>
</dbReference>
<sequence length="238" mass="26375">MAANETASTHRLSSTTGVHLLKVAGHSLIKGASISVESKPFHVAGHDWVVEYYPSGNKNTGEQHTSVFINLENPGEAIVRANYSFCPGLPATGEKTTVNSSTHDFSAAHKSYRFSKFVRKADLTKWGYLNDDCLLIKDIGKILDDGLKADMTVKIGWFRRFKVHGCVLAARSPVFRAQLCVSMVESRRSSIRVRGICASVFEALLYYMYKDTLPPFMEEATEEATNMAQHLLVAADRL</sequence>
<dbReference type="EnsemblPlants" id="EMT08580">
    <property type="protein sequence ID" value="EMT08580"/>
    <property type="gene ID" value="F775_10974"/>
</dbReference>
<dbReference type="AlphaFoldDB" id="M8B4P6"/>